<organism evidence="1">
    <name type="scientific">marine sediment metagenome</name>
    <dbReference type="NCBI Taxonomy" id="412755"/>
    <lineage>
        <taxon>unclassified sequences</taxon>
        <taxon>metagenomes</taxon>
        <taxon>ecological metagenomes</taxon>
    </lineage>
</organism>
<reference evidence="1" key="1">
    <citation type="journal article" date="2015" name="Nature">
        <title>Complex archaea that bridge the gap between prokaryotes and eukaryotes.</title>
        <authorList>
            <person name="Spang A."/>
            <person name="Saw J.H."/>
            <person name="Jorgensen S.L."/>
            <person name="Zaremba-Niedzwiedzka K."/>
            <person name="Martijn J."/>
            <person name="Lind A.E."/>
            <person name="van Eijk R."/>
            <person name="Schleper C."/>
            <person name="Guy L."/>
            <person name="Ettema T.J."/>
        </authorList>
    </citation>
    <scope>NUCLEOTIDE SEQUENCE</scope>
</reference>
<name>A0A0F9AE91_9ZZZZ</name>
<gene>
    <name evidence="1" type="ORF">LCGC14_2581410</name>
</gene>
<dbReference type="EMBL" id="LAZR01043104">
    <property type="protein sequence ID" value="KKL07899.1"/>
    <property type="molecule type" value="Genomic_DNA"/>
</dbReference>
<dbReference type="AlphaFoldDB" id="A0A0F9AE91"/>
<sequence>MDMNNLFRKTHRKTPCDCCGCEAIEVKVSNQEFTDGSIDEIYEERCVQCDNLLYGWVKRVKNSKIVILDKEENANLQNS</sequence>
<evidence type="ECO:0000313" key="1">
    <source>
        <dbReference type="EMBL" id="KKL07899.1"/>
    </source>
</evidence>
<proteinExistence type="predicted"/>
<protein>
    <submittedName>
        <fullName evidence="1">Uncharacterized protein</fullName>
    </submittedName>
</protein>
<comment type="caution">
    <text evidence="1">The sequence shown here is derived from an EMBL/GenBank/DDBJ whole genome shotgun (WGS) entry which is preliminary data.</text>
</comment>
<accession>A0A0F9AE91</accession>